<dbReference type="SMART" id="SM00858">
    <property type="entry name" value="SAF"/>
    <property type="match status" value="1"/>
</dbReference>
<dbReference type="InterPro" id="IPR013974">
    <property type="entry name" value="SAF"/>
</dbReference>
<reference evidence="3" key="1">
    <citation type="submission" date="2016-10" db="EMBL/GenBank/DDBJ databases">
        <authorList>
            <person name="Varghese N."/>
        </authorList>
    </citation>
    <scope>NUCLEOTIDE SEQUENCE [LARGE SCALE GENOMIC DNA]</scope>
    <source>
        <strain evidence="3">DSM 12489</strain>
    </source>
</reference>
<dbReference type="Pfam" id="PF08666">
    <property type="entry name" value="SAF"/>
    <property type="match status" value="1"/>
</dbReference>
<sequence length="235" mass="24694">MKSWVRYTLATTLFVVGVGGSIAYNQFVAPILSSEWVYVARTQLPVDTPIQAADVERIRVPKSEVSPDAITNAGGLIGAYTAQSVDENQVLTALDTEPDPFTITAGTEDVPIPSTWIASVSETLRQGDYVDLIPIAQPQAGANNVGTFTTTSEASDFKHLLVLSVHTDNNAEVTSQQTGAQQSVGARGNGSGVPASVDVKMTSAEAQALASLIQQKYQLLIVGVSDDNRTGGGAK</sequence>
<dbReference type="Gene3D" id="3.90.1210.10">
    <property type="entry name" value="Antifreeze-like/N-acetylneuraminic acid synthase C-terminal domain"/>
    <property type="match status" value="1"/>
</dbReference>
<dbReference type="EMBL" id="FNOJ01000023">
    <property type="protein sequence ID" value="SDW94584.1"/>
    <property type="molecule type" value="Genomic_DNA"/>
</dbReference>
<dbReference type="STRING" id="89784.SAMN04489725_12320"/>
<feature type="domain" description="SAF" evidence="1">
    <location>
        <begin position="35"/>
        <end position="97"/>
    </location>
</feature>
<gene>
    <name evidence="2" type="ORF">SAMN04489725_12320</name>
</gene>
<dbReference type="CDD" id="cd11614">
    <property type="entry name" value="SAF_CpaB_FlgA_like"/>
    <property type="match status" value="1"/>
</dbReference>
<accession>A0A1H2XQ03</accession>
<proteinExistence type="predicted"/>
<dbReference type="RefSeq" id="WP_074693718.1">
    <property type="nucleotide sequence ID" value="NZ_FNOJ01000023.1"/>
</dbReference>
<dbReference type="AlphaFoldDB" id="A0A1H2XQ03"/>
<evidence type="ECO:0000259" key="1">
    <source>
        <dbReference type="SMART" id="SM00858"/>
    </source>
</evidence>
<name>A0A1H2XQ03_9BACL</name>
<protein>
    <submittedName>
        <fullName evidence="2">Pilus assembly protein CpaB</fullName>
    </submittedName>
</protein>
<evidence type="ECO:0000313" key="3">
    <source>
        <dbReference type="Proteomes" id="UP000182589"/>
    </source>
</evidence>
<evidence type="ECO:0000313" key="2">
    <source>
        <dbReference type="EMBL" id="SDW94584.1"/>
    </source>
</evidence>
<keyword evidence="3" id="KW-1185">Reference proteome</keyword>
<organism evidence="2 3">
    <name type="scientific">Alicyclobacillus hesperidum</name>
    <dbReference type="NCBI Taxonomy" id="89784"/>
    <lineage>
        <taxon>Bacteria</taxon>
        <taxon>Bacillati</taxon>
        <taxon>Bacillota</taxon>
        <taxon>Bacilli</taxon>
        <taxon>Bacillales</taxon>
        <taxon>Alicyclobacillaceae</taxon>
        <taxon>Alicyclobacillus</taxon>
    </lineage>
</organism>
<dbReference type="Proteomes" id="UP000182589">
    <property type="component" value="Unassembled WGS sequence"/>
</dbReference>